<gene>
    <name evidence="4" type="ORF">H9843_03345</name>
</gene>
<accession>A0A9E2KTQ8</accession>
<protein>
    <submittedName>
        <fullName evidence="4">TetR family transcriptional regulator</fullName>
    </submittedName>
</protein>
<dbReference type="EMBL" id="JAHLFK010000031">
    <property type="protein sequence ID" value="MBU3829914.1"/>
    <property type="molecule type" value="Genomic_DNA"/>
</dbReference>
<proteinExistence type="predicted"/>
<dbReference type="Pfam" id="PF00440">
    <property type="entry name" value="TetR_N"/>
    <property type="match status" value="1"/>
</dbReference>
<name>A0A9E2KTQ8_9LACO</name>
<feature type="DNA-binding region" description="H-T-H motif" evidence="2">
    <location>
        <begin position="34"/>
        <end position="53"/>
    </location>
</feature>
<dbReference type="InterPro" id="IPR009057">
    <property type="entry name" value="Homeodomain-like_sf"/>
</dbReference>
<dbReference type="InterPro" id="IPR001647">
    <property type="entry name" value="HTH_TetR"/>
</dbReference>
<evidence type="ECO:0000256" key="2">
    <source>
        <dbReference type="PROSITE-ProRule" id="PRU00335"/>
    </source>
</evidence>
<evidence type="ECO:0000256" key="1">
    <source>
        <dbReference type="ARBA" id="ARBA00023125"/>
    </source>
</evidence>
<dbReference type="PANTHER" id="PTHR43479">
    <property type="entry name" value="ACREF/ENVCD OPERON REPRESSOR-RELATED"/>
    <property type="match status" value="1"/>
</dbReference>
<dbReference type="InterPro" id="IPR050624">
    <property type="entry name" value="HTH-type_Tx_Regulator"/>
</dbReference>
<dbReference type="SUPFAM" id="SSF46689">
    <property type="entry name" value="Homeodomain-like"/>
    <property type="match status" value="1"/>
</dbReference>
<dbReference type="PANTHER" id="PTHR43479:SF11">
    <property type="entry name" value="ACREF_ENVCD OPERON REPRESSOR-RELATED"/>
    <property type="match status" value="1"/>
</dbReference>
<reference evidence="4" key="1">
    <citation type="journal article" date="2021" name="PeerJ">
        <title>Extensive microbial diversity within the chicken gut microbiome revealed by metagenomics and culture.</title>
        <authorList>
            <person name="Gilroy R."/>
            <person name="Ravi A."/>
            <person name="Getino M."/>
            <person name="Pursley I."/>
            <person name="Horton D.L."/>
            <person name="Alikhan N.F."/>
            <person name="Baker D."/>
            <person name="Gharbi K."/>
            <person name="Hall N."/>
            <person name="Watson M."/>
            <person name="Adriaenssens E.M."/>
            <person name="Foster-Nyarko E."/>
            <person name="Jarju S."/>
            <person name="Secka A."/>
            <person name="Antonio M."/>
            <person name="Oren A."/>
            <person name="Chaudhuri R.R."/>
            <person name="La Ragione R."/>
            <person name="Hildebrand F."/>
            <person name="Pallen M.J."/>
        </authorList>
    </citation>
    <scope>NUCLEOTIDE SEQUENCE</scope>
    <source>
        <strain evidence="4">876</strain>
    </source>
</reference>
<dbReference type="GO" id="GO:0003677">
    <property type="term" value="F:DNA binding"/>
    <property type="evidence" value="ECO:0007669"/>
    <property type="project" value="UniProtKB-UniRule"/>
</dbReference>
<dbReference type="PROSITE" id="PS50977">
    <property type="entry name" value="HTH_TETR_2"/>
    <property type="match status" value="1"/>
</dbReference>
<sequence length="172" mass="19743">MPSTTFLNLSKEKKDKIDQSLLKEFSSYSVSEAQVARIVKTAGIARGAFYKYFDDLQDAYKYIYQQAIAEIHQNIAESRQMLTAEEYRDQIKAFVNAINGSPYRDLMRLHFQVNENIVSTSQVKAPQPKSGREWGVMVLSHEAIKESLQNPEEEEQIIQRCYQALQALTKEG</sequence>
<evidence type="ECO:0000313" key="5">
    <source>
        <dbReference type="Proteomes" id="UP000824180"/>
    </source>
</evidence>
<evidence type="ECO:0000313" key="4">
    <source>
        <dbReference type="EMBL" id="MBU3829914.1"/>
    </source>
</evidence>
<reference evidence="4" key="2">
    <citation type="submission" date="2021-04" db="EMBL/GenBank/DDBJ databases">
        <authorList>
            <person name="Gilroy R."/>
        </authorList>
    </citation>
    <scope>NUCLEOTIDE SEQUENCE</scope>
    <source>
        <strain evidence="4">876</strain>
    </source>
</reference>
<dbReference type="Gene3D" id="1.10.357.10">
    <property type="entry name" value="Tetracycline Repressor, domain 2"/>
    <property type="match status" value="1"/>
</dbReference>
<feature type="domain" description="HTH tetR-type" evidence="3">
    <location>
        <begin position="11"/>
        <end position="71"/>
    </location>
</feature>
<evidence type="ECO:0000259" key="3">
    <source>
        <dbReference type="PROSITE" id="PS50977"/>
    </source>
</evidence>
<organism evidence="4 5">
    <name type="scientific">Candidatus Limosilactobacillus merdavium</name>
    <dbReference type="NCBI Taxonomy" id="2838651"/>
    <lineage>
        <taxon>Bacteria</taxon>
        <taxon>Bacillati</taxon>
        <taxon>Bacillota</taxon>
        <taxon>Bacilli</taxon>
        <taxon>Lactobacillales</taxon>
        <taxon>Lactobacillaceae</taxon>
        <taxon>Limosilactobacillus</taxon>
    </lineage>
</organism>
<keyword evidence="1 2" id="KW-0238">DNA-binding</keyword>
<comment type="caution">
    <text evidence="4">The sequence shown here is derived from an EMBL/GenBank/DDBJ whole genome shotgun (WGS) entry which is preliminary data.</text>
</comment>
<dbReference type="AlphaFoldDB" id="A0A9E2KTQ8"/>
<dbReference type="Proteomes" id="UP000824180">
    <property type="component" value="Unassembled WGS sequence"/>
</dbReference>